<dbReference type="Pfam" id="PF07610">
    <property type="entry name" value="DUF1573"/>
    <property type="match status" value="1"/>
</dbReference>
<reference evidence="2" key="1">
    <citation type="submission" date="2019-06" db="EMBL/GenBank/DDBJ databases">
        <title>Alistipes onderdonkii subsp. vulgaris subsp. nov., Alistipes dispar sp. nov. and Alistipes communis sp. nov., isolated from human faeces, and creation of Alistipes onderdonkii subsp. onderdonkii subsp. nov.</title>
        <authorList>
            <person name="Sakamoto M."/>
            <person name="Ikeyama N."/>
            <person name="Ogata Y."/>
            <person name="Suda W."/>
            <person name="Iino T."/>
            <person name="Hattori M."/>
            <person name="Ohkuma M."/>
        </authorList>
    </citation>
    <scope>NUCLEOTIDE SEQUENCE [LARGE SCALE GENOMIC DNA]</scope>
    <source>
        <strain evidence="2">5CBH24</strain>
    </source>
</reference>
<dbReference type="EMBL" id="AP019735">
    <property type="protein sequence ID" value="BBL03181.1"/>
    <property type="molecule type" value="Genomic_DNA"/>
</dbReference>
<organism evidence="1 2">
    <name type="scientific">Alistipes communis</name>
    <dbReference type="NCBI Taxonomy" id="2585118"/>
    <lineage>
        <taxon>Bacteria</taxon>
        <taxon>Pseudomonadati</taxon>
        <taxon>Bacteroidota</taxon>
        <taxon>Bacteroidia</taxon>
        <taxon>Bacteroidales</taxon>
        <taxon>Rikenellaceae</taxon>
        <taxon>Alistipes</taxon>
    </lineage>
</organism>
<dbReference type="KEGG" id="acou:A5CBH24_04940"/>
<name>A0A4Y1WPZ4_9BACT</name>
<dbReference type="PANTHER" id="PTHR37833">
    <property type="entry name" value="LIPOPROTEIN-RELATED"/>
    <property type="match status" value="1"/>
</dbReference>
<dbReference type="InterPro" id="IPR013783">
    <property type="entry name" value="Ig-like_fold"/>
</dbReference>
<dbReference type="Gene3D" id="2.60.40.10">
    <property type="entry name" value="Immunoglobulins"/>
    <property type="match status" value="2"/>
</dbReference>
<dbReference type="AlphaFoldDB" id="A0A4Y1WPZ4"/>
<gene>
    <name evidence="1" type="ORF">A5CBH24_04940</name>
</gene>
<dbReference type="PANTHER" id="PTHR37833:SF1">
    <property type="entry name" value="SIGNAL PEPTIDE PROTEIN"/>
    <property type="match status" value="1"/>
</dbReference>
<evidence type="ECO:0000313" key="2">
    <source>
        <dbReference type="Proteomes" id="UP000318946"/>
    </source>
</evidence>
<evidence type="ECO:0000313" key="1">
    <source>
        <dbReference type="EMBL" id="BBL03181.1"/>
    </source>
</evidence>
<evidence type="ECO:0008006" key="3">
    <source>
        <dbReference type="Google" id="ProtNLM"/>
    </source>
</evidence>
<dbReference type="InterPro" id="IPR011467">
    <property type="entry name" value="DUF1573"/>
</dbReference>
<accession>A0A4Y1WPZ4</accession>
<proteinExistence type="predicted"/>
<sequence length="343" mass="36695">MPSLAQTPALCFDTLTWDFGTVAEAGGRVTHRFGFANRSGRPVVVTDVVATCGCTVPVYSKRPVLPGERSEIAVTFDPMNRPGRFDKAVSVFTSESGDPIRLRITGRVTPRERSVEELYPCDLGGGLRAAATSHAFGYVRHAQPQRSAIGLVNVSSEPIELTLRYGRQSGRLTASVPARLAAGERASFDFGYDLPAGCGVYGTLEDEIGLSVDGAPVADWIVVSGIAVDNPLLYSDNSAPKAEISENIVKFGPVKRSSGPSTKWISLRNTGECPLTVRAVESRVFGCTLRPGVRIAAGGEAQVGIRLTPSDCEYGVAVERIRIVTDDPERPMLTVRATAVIEQ</sequence>
<protein>
    <recommendedName>
        <fullName evidence="3">DUF1573 domain-containing protein</fullName>
    </recommendedName>
</protein>
<keyword evidence="2" id="KW-1185">Reference proteome</keyword>
<dbReference type="Proteomes" id="UP000318946">
    <property type="component" value="Chromosome"/>
</dbReference>